<dbReference type="Proteomes" id="UP000250572">
    <property type="component" value="Unassembled WGS sequence"/>
</dbReference>
<dbReference type="SUPFAM" id="SSF57756">
    <property type="entry name" value="Retrovirus zinc finger-like domains"/>
    <property type="match status" value="1"/>
</dbReference>
<dbReference type="Pfam" id="PF13696">
    <property type="entry name" value="zf-CCHC_2"/>
    <property type="match status" value="1"/>
</dbReference>
<evidence type="ECO:0000256" key="2">
    <source>
        <dbReference type="ARBA" id="ARBA00022771"/>
    </source>
</evidence>
<keyword evidence="1" id="KW-0479">Metal-binding</keyword>
<proteinExistence type="predicted"/>
<accession>A0A315W2H0</accession>
<comment type="caution">
    <text evidence="6">The sequence shown here is derived from an EMBL/GenBank/DDBJ whole genome shotgun (WGS) entry which is preliminary data.</text>
</comment>
<evidence type="ECO:0000313" key="6">
    <source>
        <dbReference type="EMBL" id="PWA25928.1"/>
    </source>
</evidence>
<dbReference type="PROSITE" id="PS50158">
    <property type="entry name" value="ZF_CCHC"/>
    <property type="match status" value="1"/>
</dbReference>
<evidence type="ECO:0000256" key="1">
    <source>
        <dbReference type="ARBA" id="ARBA00022723"/>
    </source>
</evidence>
<dbReference type="InterPro" id="IPR001878">
    <property type="entry name" value="Znf_CCHC"/>
</dbReference>
<name>A0A315W2H0_GAMAF</name>
<reference evidence="6 7" key="1">
    <citation type="journal article" date="2018" name="G3 (Bethesda)">
        <title>A High-Quality Reference Genome for the Invasive Mosquitofish Gambusia affinis Using a Chicago Library.</title>
        <authorList>
            <person name="Hoffberg S.L."/>
            <person name="Troendle N.J."/>
            <person name="Glenn T.C."/>
            <person name="Mahmud O."/>
            <person name="Louha S."/>
            <person name="Chalopin D."/>
            <person name="Bennetzen J.L."/>
            <person name="Mauricio R."/>
        </authorList>
    </citation>
    <scope>NUCLEOTIDE SEQUENCE [LARGE SCALE GENOMIC DNA]</scope>
    <source>
        <strain evidence="6">NE01/NJP1002.9</strain>
        <tissue evidence="6">Muscle</tissue>
    </source>
</reference>
<dbReference type="EMBL" id="NHOQ01001229">
    <property type="protein sequence ID" value="PWA25928.1"/>
    <property type="molecule type" value="Genomic_DNA"/>
</dbReference>
<dbReference type="STRING" id="33528.ENSGAFP00000014573"/>
<keyword evidence="7" id="KW-1185">Reference proteome</keyword>
<dbReference type="Gene3D" id="4.10.60.10">
    <property type="entry name" value="Zinc finger, CCHC-type"/>
    <property type="match status" value="1"/>
</dbReference>
<organism evidence="6 7">
    <name type="scientific">Gambusia affinis</name>
    <name type="common">Western mosquitofish</name>
    <name type="synonym">Heterandria affinis</name>
    <dbReference type="NCBI Taxonomy" id="33528"/>
    <lineage>
        <taxon>Eukaryota</taxon>
        <taxon>Metazoa</taxon>
        <taxon>Chordata</taxon>
        <taxon>Craniata</taxon>
        <taxon>Vertebrata</taxon>
        <taxon>Euteleostomi</taxon>
        <taxon>Actinopterygii</taxon>
        <taxon>Neopterygii</taxon>
        <taxon>Teleostei</taxon>
        <taxon>Neoteleostei</taxon>
        <taxon>Acanthomorphata</taxon>
        <taxon>Ovalentaria</taxon>
        <taxon>Atherinomorphae</taxon>
        <taxon>Cyprinodontiformes</taxon>
        <taxon>Poeciliidae</taxon>
        <taxon>Poeciliinae</taxon>
        <taxon>Gambusia</taxon>
    </lineage>
</organism>
<protein>
    <recommendedName>
        <fullName evidence="5">CCHC-type domain-containing protein</fullName>
    </recommendedName>
</protein>
<evidence type="ECO:0000313" key="7">
    <source>
        <dbReference type="Proteomes" id="UP000250572"/>
    </source>
</evidence>
<gene>
    <name evidence="6" type="ORF">CCH79_00001710</name>
</gene>
<sequence length="206" mass="22816">MSLLSAIDTSASVYQPAQLLNWVYLSLQDPHQTSAFDAFRPEPNSSHTDLSFSKTPAAADLSSSLNSNYLNNFFQLQRNEALNNNVYKNVSPYGSLNNIVDGLNSLTDHFSDLSLSSEPRKPNKRPPPNYLCHLCFNKGHYIKDCPQLPLRCEPGLKYGEEDETSLKLRALAPWTGAVAAKASVSSQALTLSGYQRPEPENKLRPS</sequence>
<dbReference type="AlphaFoldDB" id="A0A315W2H0"/>
<evidence type="ECO:0000256" key="4">
    <source>
        <dbReference type="PROSITE-ProRule" id="PRU00047"/>
    </source>
</evidence>
<evidence type="ECO:0000259" key="5">
    <source>
        <dbReference type="PROSITE" id="PS50158"/>
    </source>
</evidence>
<keyword evidence="2 4" id="KW-0863">Zinc-finger</keyword>
<dbReference type="GO" id="GO:0003676">
    <property type="term" value="F:nucleic acid binding"/>
    <property type="evidence" value="ECO:0007669"/>
    <property type="project" value="InterPro"/>
</dbReference>
<keyword evidence="3" id="KW-0862">Zinc</keyword>
<evidence type="ECO:0000256" key="3">
    <source>
        <dbReference type="ARBA" id="ARBA00022833"/>
    </source>
</evidence>
<dbReference type="InterPro" id="IPR025829">
    <property type="entry name" value="Zn_knuckle_CX2CX3GHX4C"/>
</dbReference>
<dbReference type="GO" id="GO:0008270">
    <property type="term" value="F:zinc ion binding"/>
    <property type="evidence" value="ECO:0007669"/>
    <property type="project" value="UniProtKB-KW"/>
</dbReference>
<feature type="domain" description="CCHC-type" evidence="5">
    <location>
        <begin position="132"/>
        <end position="147"/>
    </location>
</feature>
<dbReference type="InterPro" id="IPR036875">
    <property type="entry name" value="Znf_CCHC_sf"/>
</dbReference>